<dbReference type="NCBIfam" id="TIGR01554">
    <property type="entry name" value="major_cap_HK97"/>
    <property type="match status" value="1"/>
</dbReference>
<keyword evidence="5" id="KW-1185">Reference proteome</keyword>
<feature type="domain" description="Phage capsid-like C-terminal" evidence="3">
    <location>
        <begin position="166"/>
        <end position="397"/>
    </location>
</feature>
<dbReference type="InterPro" id="IPR054612">
    <property type="entry name" value="Phage_capsid-like_C"/>
</dbReference>
<gene>
    <name evidence="4" type="ORF">PSTEL_09640</name>
</gene>
<evidence type="ECO:0000313" key="4">
    <source>
        <dbReference type="EMBL" id="AIQ63308.1"/>
    </source>
</evidence>
<dbReference type="OrthoDB" id="9786516at2"/>
<dbReference type="RefSeq" id="WP_038694754.1">
    <property type="nucleotide sequence ID" value="NZ_CP009286.1"/>
</dbReference>
<dbReference type="STRING" id="169760.PSTEL_09640"/>
<dbReference type="Pfam" id="PF05065">
    <property type="entry name" value="Phage_capsid"/>
    <property type="match status" value="1"/>
</dbReference>
<organism evidence="4 5">
    <name type="scientific">Paenibacillus stellifer</name>
    <dbReference type="NCBI Taxonomy" id="169760"/>
    <lineage>
        <taxon>Bacteria</taxon>
        <taxon>Bacillati</taxon>
        <taxon>Bacillota</taxon>
        <taxon>Bacilli</taxon>
        <taxon>Bacillales</taxon>
        <taxon>Paenibacillaceae</taxon>
        <taxon>Paenibacillus</taxon>
    </lineage>
</organism>
<sequence length="418" mass="45475">MNLEKLLARQSALLVDMRALADKATLSDEEATSFDNMEKEYDSNEKQIERLQNLASREAKDKAPVNKPVVEAINEPLPKPYKNLTEQLRDIKLAAQGQISDNLRTVQNAMGGNVAVGSDGGFAVQTDFAGLMMASAAMAGDILPRVDSYEVKDGSNAVKWVDIEEEDVSTSVFGGVRVYWASEAATVAKSQPTLKEKELKLEKLMGFAYATYELDSDSSFIDTLYTRAFETAITRSLESAICSGDGIGKPLGLLNSPALVAVAKEAGQGAGTILWENLSKMYNRARDKSKGVWLMHPDSHEQLDFLSFPVGTGGVPVYLPATQAGQLDSLRGRAIVECDHCSALGTQGDINFVDFSQYMLAYKGGVDAATSIHVQFLTAENCFRFIFRANGMPKVSKKLTIKNSPNQRSPFVSLATRA</sequence>
<feature type="coiled-coil region" evidence="2">
    <location>
        <begin position="34"/>
        <end position="61"/>
    </location>
</feature>
<keyword evidence="2" id="KW-0175">Coiled coil</keyword>
<evidence type="ECO:0000313" key="5">
    <source>
        <dbReference type="Proteomes" id="UP000029507"/>
    </source>
</evidence>
<evidence type="ECO:0000259" key="3">
    <source>
        <dbReference type="Pfam" id="PF05065"/>
    </source>
</evidence>
<dbReference type="HOGENOM" id="CLU_043794_0_0_9"/>
<dbReference type="Gene3D" id="3.30.2400.10">
    <property type="entry name" value="Major capsid protein gp5"/>
    <property type="match status" value="1"/>
</dbReference>
<dbReference type="SUPFAM" id="SSF56563">
    <property type="entry name" value="Major capsid protein gp5"/>
    <property type="match status" value="1"/>
</dbReference>
<dbReference type="EMBL" id="CP009286">
    <property type="protein sequence ID" value="AIQ63308.1"/>
    <property type="molecule type" value="Genomic_DNA"/>
</dbReference>
<evidence type="ECO:0000256" key="1">
    <source>
        <dbReference type="ARBA" id="ARBA00004328"/>
    </source>
</evidence>
<dbReference type="InterPro" id="IPR024455">
    <property type="entry name" value="Phage_capsid"/>
</dbReference>
<evidence type="ECO:0000256" key="2">
    <source>
        <dbReference type="SAM" id="Coils"/>
    </source>
</evidence>
<reference evidence="4 5" key="1">
    <citation type="submission" date="2014-08" db="EMBL/GenBank/DDBJ databases">
        <title>Comparative genomics of the Paenibacillus odorifer group.</title>
        <authorList>
            <person name="den Bakker H.C."/>
            <person name="Tsai Y.-C."/>
            <person name="Martin N."/>
            <person name="Korlach J."/>
            <person name="Wiedmann M."/>
        </authorList>
    </citation>
    <scope>NUCLEOTIDE SEQUENCE [LARGE SCALE GENOMIC DNA]</scope>
    <source>
        <strain evidence="4 5">DSM 14472</strain>
    </source>
</reference>
<dbReference type="KEGG" id="pste:PSTEL_09640"/>
<name>A0A089LVQ3_9BACL</name>
<dbReference type="Proteomes" id="UP000029507">
    <property type="component" value="Chromosome"/>
</dbReference>
<comment type="subcellular location">
    <subcellularLocation>
        <location evidence="1">Virion</location>
    </subcellularLocation>
</comment>
<proteinExistence type="predicted"/>
<accession>A0A089LVQ3</accession>
<dbReference type="AlphaFoldDB" id="A0A089LVQ3"/>
<protein>
    <recommendedName>
        <fullName evidence="3">Phage capsid-like C-terminal domain-containing protein</fullName>
    </recommendedName>
</protein>